<reference evidence="13 14" key="1">
    <citation type="submission" date="2016-10" db="EMBL/GenBank/DDBJ databases">
        <authorList>
            <person name="de Groot N.N."/>
        </authorList>
    </citation>
    <scope>NUCLEOTIDE SEQUENCE [LARGE SCALE GENOMIC DNA]</scope>
    <source>
        <strain evidence="13 14">CGMCC 1.8894</strain>
    </source>
</reference>
<comment type="subcellular location">
    <subcellularLocation>
        <location evidence="2">Membrane</location>
        <topology evidence="2">Multi-pass membrane protein</topology>
    </subcellularLocation>
</comment>
<keyword evidence="6 11" id="KW-0378">Hydrolase</keyword>
<keyword evidence="14" id="KW-1185">Reference proteome</keyword>
<evidence type="ECO:0000256" key="11">
    <source>
        <dbReference type="RuleBase" id="RU362031"/>
    </source>
</evidence>
<dbReference type="NCBIfam" id="TIGR00054">
    <property type="entry name" value="RIP metalloprotease RseP"/>
    <property type="match status" value="1"/>
</dbReference>
<dbReference type="RefSeq" id="WP_092886618.1">
    <property type="nucleotide sequence ID" value="NZ_CP061498.1"/>
</dbReference>
<evidence type="ECO:0000256" key="8">
    <source>
        <dbReference type="ARBA" id="ARBA00022989"/>
    </source>
</evidence>
<evidence type="ECO:0000256" key="3">
    <source>
        <dbReference type="ARBA" id="ARBA00007931"/>
    </source>
</evidence>
<dbReference type="GO" id="GO:0016020">
    <property type="term" value="C:membrane"/>
    <property type="evidence" value="ECO:0007669"/>
    <property type="project" value="UniProtKB-SubCell"/>
</dbReference>
<dbReference type="AlphaFoldDB" id="A0A1H2VUA8"/>
<dbReference type="InterPro" id="IPR008915">
    <property type="entry name" value="Peptidase_M50"/>
</dbReference>
<dbReference type="STRING" id="564137.SAMN04488238_103178"/>
<dbReference type="GO" id="GO:0046872">
    <property type="term" value="F:metal ion binding"/>
    <property type="evidence" value="ECO:0007669"/>
    <property type="project" value="UniProtKB-KW"/>
</dbReference>
<keyword evidence="11" id="KW-0479">Metal-binding</keyword>
<keyword evidence="5 11" id="KW-0812">Transmembrane</keyword>
<comment type="similarity">
    <text evidence="3 11">Belongs to the peptidase M50B family.</text>
</comment>
<name>A0A1H2VUA8_9RHOB</name>
<dbReference type="GO" id="GO:0004222">
    <property type="term" value="F:metalloendopeptidase activity"/>
    <property type="evidence" value="ECO:0007669"/>
    <property type="project" value="InterPro"/>
</dbReference>
<evidence type="ECO:0000313" key="14">
    <source>
        <dbReference type="Proteomes" id="UP000198539"/>
    </source>
</evidence>
<dbReference type="EC" id="3.4.24.-" evidence="11"/>
<dbReference type="CDD" id="cd23081">
    <property type="entry name" value="cpPDZ_EcRseP-like"/>
    <property type="match status" value="1"/>
</dbReference>
<keyword evidence="4 13" id="KW-0645">Protease</keyword>
<dbReference type="InterPro" id="IPR001478">
    <property type="entry name" value="PDZ"/>
</dbReference>
<dbReference type="InterPro" id="IPR036034">
    <property type="entry name" value="PDZ_sf"/>
</dbReference>
<dbReference type="EMBL" id="FNOM01000003">
    <property type="protein sequence ID" value="SDW71960.1"/>
    <property type="molecule type" value="Genomic_DNA"/>
</dbReference>
<dbReference type="InterPro" id="IPR004387">
    <property type="entry name" value="Pept_M50_Zn"/>
</dbReference>
<evidence type="ECO:0000256" key="2">
    <source>
        <dbReference type="ARBA" id="ARBA00004141"/>
    </source>
</evidence>
<dbReference type="PANTHER" id="PTHR42837:SF2">
    <property type="entry name" value="MEMBRANE METALLOPROTEASE ARASP2, CHLOROPLASTIC-RELATED"/>
    <property type="match status" value="1"/>
</dbReference>
<organism evidence="13 14">
    <name type="scientific">Roseicitreum antarcticum</name>
    <dbReference type="NCBI Taxonomy" id="564137"/>
    <lineage>
        <taxon>Bacteria</taxon>
        <taxon>Pseudomonadati</taxon>
        <taxon>Pseudomonadota</taxon>
        <taxon>Alphaproteobacteria</taxon>
        <taxon>Rhodobacterales</taxon>
        <taxon>Paracoccaceae</taxon>
        <taxon>Roseicitreum</taxon>
    </lineage>
</organism>
<dbReference type="OrthoDB" id="9782003at2"/>
<keyword evidence="8 11" id="KW-1133">Transmembrane helix</keyword>
<feature type="transmembrane region" description="Helical" evidence="11">
    <location>
        <begin position="417"/>
        <end position="438"/>
    </location>
</feature>
<dbReference type="Gene3D" id="2.30.42.10">
    <property type="match status" value="2"/>
</dbReference>
<evidence type="ECO:0000256" key="4">
    <source>
        <dbReference type="ARBA" id="ARBA00022670"/>
    </source>
</evidence>
<dbReference type="SMART" id="SM00228">
    <property type="entry name" value="PDZ"/>
    <property type="match status" value="1"/>
</dbReference>
<evidence type="ECO:0000256" key="7">
    <source>
        <dbReference type="ARBA" id="ARBA00022833"/>
    </source>
</evidence>
<evidence type="ECO:0000313" key="13">
    <source>
        <dbReference type="EMBL" id="SDW71960.1"/>
    </source>
</evidence>
<dbReference type="Proteomes" id="UP000198539">
    <property type="component" value="Unassembled WGS sequence"/>
</dbReference>
<accession>A0A1H2VUA8</accession>
<evidence type="ECO:0000256" key="5">
    <source>
        <dbReference type="ARBA" id="ARBA00022692"/>
    </source>
</evidence>
<dbReference type="GO" id="GO:0006508">
    <property type="term" value="P:proteolysis"/>
    <property type="evidence" value="ECO:0007669"/>
    <property type="project" value="UniProtKB-KW"/>
</dbReference>
<protein>
    <recommendedName>
        <fullName evidence="11">Zinc metalloprotease</fullName>
        <ecNumber evidence="11">3.4.24.-</ecNumber>
    </recommendedName>
</protein>
<evidence type="ECO:0000256" key="9">
    <source>
        <dbReference type="ARBA" id="ARBA00023049"/>
    </source>
</evidence>
<dbReference type="SUPFAM" id="SSF50156">
    <property type="entry name" value="PDZ domain-like"/>
    <property type="match status" value="2"/>
</dbReference>
<feature type="transmembrane region" description="Helical" evidence="11">
    <location>
        <begin position="6"/>
        <end position="30"/>
    </location>
</feature>
<comment type="cofactor">
    <cofactor evidence="1 11">
        <name>Zn(2+)</name>
        <dbReference type="ChEBI" id="CHEBI:29105"/>
    </cofactor>
</comment>
<dbReference type="Pfam" id="PF17820">
    <property type="entry name" value="PDZ_6"/>
    <property type="match status" value="1"/>
</dbReference>
<evidence type="ECO:0000256" key="6">
    <source>
        <dbReference type="ARBA" id="ARBA00022801"/>
    </source>
</evidence>
<feature type="transmembrane region" description="Helical" evidence="11">
    <location>
        <begin position="113"/>
        <end position="141"/>
    </location>
</feature>
<dbReference type="PANTHER" id="PTHR42837">
    <property type="entry name" value="REGULATOR OF SIGMA-E PROTEASE RSEP"/>
    <property type="match status" value="1"/>
</dbReference>
<gene>
    <name evidence="13" type="ORF">SAMN04488238_103178</name>
</gene>
<evidence type="ECO:0000259" key="12">
    <source>
        <dbReference type="SMART" id="SM00228"/>
    </source>
</evidence>
<proteinExistence type="inferred from homology"/>
<dbReference type="CDD" id="cd06163">
    <property type="entry name" value="S2P-M50_PDZ_RseP-like"/>
    <property type="match status" value="1"/>
</dbReference>
<evidence type="ECO:0000256" key="10">
    <source>
        <dbReference type="ARBA" id="ARBA00023136"/>
    </source>
</evidence>
<keyword evidence="10 11" id="KW-0472">Membrane</keyword>
<dbReference type="Pfam" id="PF02163">
    <property type="entry name" value="Peptidase_M50"/>
    <property type="match status" value="1"/>
</dbReference>
<dbReference type="InterPro" id="IPR041489">
    <property type="entry name" value="PDZ_6"/>
</dbReference>
<sequence length="445" mass="47325">MDIVGLIPSFGNVFFTIAMFVIAILVIVTVHEFGHYIVGRWSGIHAEVFSIGFGPVLAARVDRHGTKWQLAALPFGGYVKFLGDADAASGKDVAALSALDAKRRRASMHGAPLWARALTVAAGPVFNFIFAVLVFATFMMWRGVAVDTPVVGQITPLPNVVNELQMGDLITAVDGRETSDLEAFYNTIEDVPPAPVVTYDVMRDGQALQVQGPYPQPPLAGSISLQSAARDAGMQPGDVIVSVDGTPLSAFSELRDMVAASGGSTLDLEVWRDGTVLDLALTPRSTDLPMAGGGFETRWLIGLTSGSIFEHPTRMPGVVEASQAAVSQTWEIMRTSLEGLYYMVTGMISTCNISGPIGIAETSAAMASDGVADFIWFLAVLSVAVGLMNLFPIPVLDGGHLVFHAWEAVTGKPPSDGAMRIFMTVGLTILISVMLFAITNDLFCP</sequence>
<evidence type="ECO:0000256" key="1">
    <source>
        <dbReference type="ARBA" id="ARBA00001947"/>
    </source>
</evidence>
<keyword evidence="7 11" id="KW-0862">Zinc</keyword>
<feature type="transmembrane region" description="Helical" evidence="11">
    <location>
        <begin position="374"/>
        <end position="396"/>
    </location>
</feature>
<feature type="domain" description="PDZ" evidence="12">
    <location>
        <begin position="204"/>
        <end position="274"/>
    </location>
</feature>
<keyword evidence="9 11" id="KW-0482">Metalloprotease</keyword>